<accession>A0A6I2F3D4</accession>
<dbReference type="InterPro" id="IPR010621">
    <property type="entry name" value="DUF1214"/>
</dbReference>
<feature type="domain" description="DUF1254" evidence="2">
    <location>
        <begin position="56"/>
        <end position="173"/>
    </location>
</feature>
<dbReference type="EMBL" id="WJIF01000002">
    <property type="protein sequence ID" value="MRG59069.1"/>
    <property type="molecule type" value="Genomic_DNA"/>
</dbReference>
<protein>
    <submittedName>
        <fullName evidence="3">DUF1214 domain-containing protein</fullName>
    </submittedName>
</protein>
<dbReference type="PANTHER" id="PTHR36509">
    <property type="entry name" value="BLL3101 PROTEIN"/>
    <property type="match status" value="1"/>
</dbReference>
<keyword evidence="4" id="KW-1185">Reference proteome</keyword>
<organism evidence="3 4">
    <name type="scientific">Agromyces agglutinans</name>
    <dbReference type="NCBI Taxonomy" id="2662258"/>
    <lineage>
        <taxon>Bacteria</taxon>
        <taxon>Bacillati</taxon>
        <taxon>Actinomycetota</taxon>
        <taxon>Actinomycetes</taxon>
        <taxon>Micrococcales</taxon>
        <taxon>Microbacteriaceae</taxon>
        <taxon>Agromyces</taxon>
    </lineage>
</organism>
<gene>
    <name evidence="3" type="ORF">GE115_04180</name>
</gene>
<evidence type="ECO:0000313" key="4">
    <source>
        <dbReference type="Proteomes" id="UP000431080"/>
    </source>
</evidence>
<dbReference type="Pfam" id="PF06863">
    <property type="entry name" value="DUF1254"/>
    <property type="match status" value="1"/>
</dbReference>
<reference evidence="3 4" key="1">
    <citation type="submission" date="2019-10" db="EMBL/GenBank/DDBJ databases">
        <authorList>
            <person name="Nie G."/>
            <person name="Ming H."/>
            <person name="Yi B."/>
        </authorList>
    </citation>
    <scope>NUCLEOTIDE SEQUENCE [LARGE SCALE GENOMIC DNA]</scope>
    <source>
        <strain evidence="3 4">CFH 90414</strain>
    </source>
</reference>
<evidence type="ECO:0000313" key="3">
    <source>
        <dbReference type="EMBL" id="MRG59069.1"/>
    </source>
</evidence>
<comment type="caution">
    <text evidence="3">The sequence shown here is derived from an EMBL/GenBank/DDBJ whole genome shotgun (WGS) entry which is preliminary data.</text>
</comment>
<dbReference type="Gene3D" id="2.60.120.600">
    <property type="entry name" value="Domain of unknown function DUF1214, C-terminal domain"/>
    <property type="match status" value="1"/>
</dbReference>
<dbReference type="Pfam" id="PF06742">
    <property type="entry name" value="DUF1214"/>
    <property type="match status" value="1"/>
</dbReference>
<dbReference type="PANTHER" id="PTHR36509:SF2">
    <property type="entry name" value="BLL3101 PROTEIN"/>
    <property type="match status" value="1"/>
</dbReference>
<feature type="domain" description="DUF1214" evidence="1">
    <location>
        <begin position="300"/>
        <end position="411"/>
    </location>
</feature>
<sequence length="437" mass="47418">MVDATSPTNEQVTEAWVYLLGRYLVMRQEGVDVAEEGIGYNVLKHNPAVVVGSSAASAPTFVNPNLDVVYSEAWIAVDEHTPAILEIPAVPAGRYYTAQIVDEWAEITHNINDRNFPDHPNGRFAICLAGSSPAIPEGCYRVDIPSSKAKLLTRVQIGDDVDAAVRLQHGFTLSSTGSPAVSAPIEIPAFDNAHLPGAWMFTEPYLSAALTPADACGRADELQPLARRISAFLRDDSDRVAALDQQIRSAAVPAFMDFVAHFGNVTNGWSSTAAYPKFGDDYWFRATANFGGIWWNSSREAVYELLHVDANGAPTTGEHVYRMRFAPDTLPDAVVDAFWSLTVYGKPDYLLVPNRAGRFTVGSGRPLEADADGAITLTFAPELPTGTPETNWLPTPAGKPFTADLRLYLPRDDVRTGAWTPPPLVPISRPLPDAAAR</sequence>
<proteinExistence type="predicted"/>
<dbReference type="InterPro" id="IPR037049">
    <property type="entry name" value="DUF1214_C_sf"/>
</dbReference>
<dbReference type="SUPFAM" id="SSF160935">
    <property type="entry name" value="VPA0735-like"/>
    <property type="match status" value="1"/>
</dbReference>
<dbReference type="AlphaFoldDB" id="A0A6I2F3D4"/>
<dbReference type="InterPro" id="IPR010679">
    <property type="entry name" value="DUF1254"/>
</dbReference>
<evidence type="ECO:0000259" key="1">
    <source>
        <dbReference type="Pfam" id="PF06742"/>
    </source>
</evidence>
<dbReference type="Proteomes" id="UP000431080">
    <property type="component" value="Unassembled WGS sequence"/>
</dbReference>
<dbReference type="InterPro" id="IPR037050">
    <property type="entry name" value="DUF1254_sf"/>
</dbReference>
<dbReference type="Gene3D" id="2.60.40.1610">
    <property type="entry name" value="Domain of unknown function DUF1254"/>
    <property type="match status" value="1"/>
</dbReference>
<dbReference type="RefSeq" id="WP_153683545.1">
    <property type="nucleotide sequence ID" value="NZ_WJIF01000002.1"/>
</dbReference>
<evidence type="ECO:0000259" key="2">
    <source>
        <dbReference type="Pfam" id="PF06863"/>
    </source>
</evidence>
<name>A0A6I2F3D4_9MICO</name>